<evidence type="ECO:0000313" key="2">
    <source>
        <dbReference type="EMBL" id="RPB12253.1"/>
    </source>
</evidence>
<feature type="region of interest" description="Disordered" evidence="1">
    <location>
        <begin position="196"/>
        <end position="286"/>
    </location>
</feature>
<feature type="region of interest" description="Disordered" evidence="1">
    <location>
        <begin position="101"/>
        <end position="184"/>
    </location>
</feature>
<reference evidence="2 3" key="1">
    <citation type="journal article" date="2018" name="Nat. Ecol. Evol.">
        <title>Pezizomycetes genomes reveal the molecular basis of ectomycorrhizal truffle lifestyle.</title>
        <authorList>
            <person name="Murat C."/>
            <person name="Payen T."/>
            <person name="Noel B."/>
            <person name="Kuo A."/>
            <person name="Morin E."/>
            <person name="Chen J."/>
            <person name="Kohler A."/>
            <person name="Krizsan K."/>
            <person name="Balestrini R."/>
            <person name="Da Silva C."/>
            <person name="Montanini B."/>
            <person name="Hainaut M."/>
            <person name="Levati E."/>
            <person name="Barry K.W."/>
            <person name="Belfiori B."/>
            <person name="Cichocki N."/>
            <person name="Clum A."/>
            <person name="Dockter R.B."/>
            <person name="Fauchery L."/>
            <person name="Guy J."/>
            <person name="Iotti M."/>
            <person name="Le Tacon F."/>
            <person name="Lindquist E.A."/>
            <person name="Lipzen A."/>
            <person name="Malagnac F."/>
            <person name="Mello A."/>
            <person name="Molinier V."/>
            <person name="Miyauchi S."/>
            <person name="Poulain J."/>
            <person name="Riccioni C."/>
            <person name="Rubini A."/>
            <person name="Sitrit Y."/>
            <person name="Splivallo R."/>
            <person name="Traeger S."/>
            <person name="Wang M."/>
            <person name="Zifcakova L."/>
            <person name="Wipf D."/>
            <person name="Zambonelli A."/>
            <person name="Paolocci F."/>
            <person name="Nowrousian M."/>
            <person name="Ottonello S."/>
            <person name="Baldrian P."/>
            <person name="Spatafora J.W."/>
            <person name="Henrissat B."/>
            <person name="Nagy L.G."/>
            <person name="Aury J.M."/>
            <person name="Wincker P."/>
            <person name="Grigoriev I.V."/>
            <person name="Bonfante P."/>
            <person name="Martin F.M."/>
        </authorList>
    </citation>
    <scope>NUCLEOTIDE SEQUENCE [LARGE SCALE GENOMIC DNA]</scope>
    <source>
        <strain evidence="2 3">CCBAS932</strain>
    </source>
</reference>
<keyword evidence="3" id="KW-1185">Reference proteome</keyword>
<evidence type="ECO:0000313" key="3">
    <source>
        <dbReference type="Proteomes" id="UP000277580"/>
    </source>
</evidence>
<proteinExistence type="predicted"/>
<dbReference type="EMBL" id="ML119130">
    <property type="protein sequence ID" value="RPB12253.1"/>
    <property type="molecule type" value="Genomic_DNA"/>
</dbReference>
<organism evidence="2 3">
    <name type="scientific">Morchella conica CCBAS932</name>
    <dbReference type="NCBI Taxonomy" id="1392247"/>
    <lineage>
        <taxon>Eukaryota</taxon>
        <taxon>Fungi</taxon>
        <taxon>Dikarya</taxon>
        <taxon>Ascomycota</taxon>
        <taxon>Pezizomycotina</taxon>
        <taxon>Pezizomycetes</taxon>
        <taxon>Pezizales</taxon>
        <taxon>Morchellaceae</taxon>
        <taxon>Morchella</taxon>
    </lineage>
</organism>
<gene>
    <name evidence="2" type="ORF">P167DRAFT_588816</name>
</gene>
<sequence length="286" mass="31193">MELHSIRLHKYMTIEIDSEYYDDDSNDVPDSEELLARSTASRVDNSHNSLTDEITALDDKMEEMFRTCTSNKAELKALNMLQKAAEKRHATSLTDYGKMVKQKQSELTNPHGAKSETSGYSGSDSGVFLPQNAVKAIRSMPPPSPLKPYKSMPPPSSVKTNKSMPPPSSVKTIKSIPSSTPAKTIKPMLLESAVKASRPIPTPSPATVKATKSIPPSTPSKAIKSIPTRSVAKAARSTPSLAQAKTNRSTPFPIEVQIKPMIRPFRREEYTRLSESSATPGPLKSA</sequence>
<dbReference type="InParanoid" id="A0A3N4KNQ9"/>
<protein>
    <submittedName>
        <fullName evidence="2">Uncharacterized protein</fullName>
    </submittedName>
</protein>
<feature type="compositionally biased region" description="Polar residues" evidence="1">
    <location>
        <begin position="157"/>
        <end position="182"/>
    </location>
</feature>
<dbReference type="AlphaFoldDB" id="A0A3N4KNQ9"/>
<feature type="compositionally biased region" description="Polar residues" evidence="1">
    <location>
        <begin position="115"/>
        <end position="124"/>
    </location>
</feature>
<accession>A0A3N4KNQ9</accession>
<dbReference type="Proteomes" id="UP000277580">
    <property type="component" value="Unassembled WGS sequence"/>
</dbReference>
<feature type="compositionally biased region" description="Polar residues" evidence="1">
    <location>
        <begin position="237"/>
        <end position="250"/>
    </location>
</feature>
<dbReference type="OrthoDB" id="10493001at2759"/>
<name>A0A3N4KNQ9_9PEZI</name>
<evidence type="ECO:0000256" key="1">
    <source>
        <dbReference type="SAM" id="MobiDB-lite"/>
    </source>
</evidence>
<feature type="compositionally biased region" description="Pro residues" evidence="1">
    <location>
        <begin position="140"/>
        <end position="156"/>
    </location>
</feature>